<dbReference type="GO" id="GO:0031177">
    <property type="term" value="F:phosphopantetheine binding"/>
    <property type="evidence" value="ECO:0007669"/>
    <property type="project" value="InterPro"/>
</dbReference>
<dbReference type="FunFam" id="3.30.300.30:FF:000010">
    <property type="entry name" value="Enterobactin synthetase component F"/>
    <property type="match status" value="1"/>
</dbReference>
<dbReference type="NCBIfam" id="TIGR01733">
    <property type="entry name" value="AA-adenyl-dom"/>
    <property type="match status" value="2"/>
</dbReference>
<comment type="cofactor">
    <cofactor evidence="1">
        <name>pantetheine 4'-phosphate</name>
        <dbReference type="ChEBI" id="CHEBI:47942"/>
    </cofactor>
</comment>
<keyword evidence="8" id="KW-0511">Multifunctional enzyme</keyword>
<dbReference type="Pfam" id="PF00550">
    <property type="entry name" value="PP-binding"/>
    <property type="match status" value="2"/>
</dbReference>
<dbReference type="InterPro" id="IPR025110">
    <property type="entry name" value="AMP-bd_C"/>
</dbReference>
<dbReference type="InterPro" id="IPR020845">
    <property type="entry name" value="AMP-binding_CS"/>
</dbReference>
<dbReference type="Gene3D" id="3.40.50.980">
    <property type="match status" value="4"/>
</dbReference>
<evidence type="ECO:0000256" key="8">
    <source>
        <dbReference type="ARBA" id="ARBA00023268"/>
    </source>
</evidence>
<keyword evidence="3" id="KW-0596">Phosphopantetheine</keyword>
<dbReference type="Pfam" id="PF00668">
    <property type="entry name" value="Condensation"/>
    <property type="match status" value="3"/>
</dbReference>
<evidence type="ECO:0000256" key="5">
    <source>
        <dbReference type="ARBA" id="ARBA00022598"/>
    </source>
</evidence>
<evidence type="ECO:0000256" key="7">
    <source>
        <dbReference type="ARBA" id="ARBA00023194"/>
    </source>
</evidence>
<dbReference type="EMBL" id="SZNK01000001">
    <property type="protein sequence ID" value="TKI58699.1"/>
    <property type="molecule type" value="Genomic_DNA"/>
</dbReference>
<dbReference type="SUPFAM" id="SSF47336">
    <property type="entry name" value="ACP-like"/>
    <property type="match status" value="2"/>
</dbReference>
<dbReference type="InterPro" id="IPR023213">
    <property type="entry name" value="CAT-like_dom_sf"/>
</dbReference>
<dbReference type="InterPro" id="IPR001242">
    <property type="entry name" value="Condensation_dom"/>
</dbReference>
<evidence type="ECO:0000313" key="10">
    <source>
        <dbReference type="EMBL" id="TKI58699.1"/>
    </source>
</evidence>
<dbReference type="SUPFAM" id="SSF56801">
    <property type="entry name" value="Acetyl-CoA synthetase-like"/>
    <property type="match status" value="2"/>
</dbReference>
<keyword evidence="4" id="KW-0597">Phosphoprotein</keyword>
<dbReference type="InterPro" id="IPR009081">
    <property type="entry name" value="PP-bd_ACP"/>
</dbReference>
<feature type="domain" description="Carrier" evidence="9">
    <location>
        <begin position="1825"/>
        <end position="1900"/>
    </location>
</feature>
<sequence length="2371" mass="270597">MTMKDHVNQWLSELAEGAPLLQLPFDVPRLKNARYAEETQSIDLSKTVGEKARFLCVEEETDMFTLFLAAYHSYLYRYTGQNDIRIGAIADESSAFFASRVIVGGTPSFKQLLNEVKENLTEEKLASSCETTKLFHTFFRVGKAGDEDNRLFVDSQIANVELRVDVEEAEGMRITFTYNSFLFTQQTIRRMIENFCNWIEHVIANVETPIDLLRLITQNQERELVDEWCRNDEPTNVPDTILTAFGFQASRNPDAIALVFKQEKMTYRQLEIRSNQLANYLRKIGVTSEVLVGICQERSIEMIVSILGVLKAGGAYVPIDPAYPVQRLHYIMEDAALQVVIADEASATKVPDGIKTVKLSDYCKILSNESTEPPAIEVNGHNLAYVIYTSGSTGNPKGVMIEHHSVMNFLQTLESRSPLLHTDRLLQKTSVSFDASVWELFWWMLKGASLYILPNNDEKDPALLAKAVETYEITHLEFVPSMLKAVLDYIENHGSSSALSSLKYVTVGGEVLPPHVVTKCIDLLTIPHGTTLYNTYGPTETTVEVASFKCHSDEKHTQIPIGKANANTQLYVLNEQLQIQPVGVAGELYVGGSGVARGYLNRPELTKERFISNPYCSGADSRLYRTGDLVRYMADGNLEYIGRNDNQVKVRGYRIELEEIEVTLGNHSTVEQAIIVAKKDAYENNKLIAYVIGSGTVTEWRDYLKAQLPEFMVPAYFVKMDVFPLTPSGKIDLTSLPEVGNSRPHVSTEYVKPETEWETKLLDIWMDLFGYDEIGVEDNFFELGGHSLLGTQVIARIRALFKKEIPLSALFAYPTIRSIVPIVIAADEVNAVDAFPAIKRVSRDRELPLSYSQERVWFLEQLSANNLAYIFQATMKVRGMLELPILNKCFAEIVRRHEIFRTVFHEKNGQPYQVIYEPFDVELPVIDVSHLPESDRAAEVQRLIQMEIKNPIDIAQLPLARWIVYKISEWESVILFVEHHLIHDGWSFRKFLKELFTLYSAYLEKKPSPLAELPIQFADYCVWQNELFKRGKENKQLTYWKNLLQGANGVLELPTDRPRPVNQTFHGNMFTQLIPEELYLQLRNYCMKTNTTLFMVMMSAFQTLLHRYSNQEDIIVGSGIANRRWKDTEELIGMFVNNIVIRQQFTENMTFRDILQDVKRSALEAYENQEIPFDQVVDALKLKRDQSRNPLFQVMFSFQDAKVTHLPVSNLNIQLTEGISNGSAKFDINVVVTNHEELSSSLLTKDEYGSISLDWEYNTDLYDEVTMRRMFAHYIELLKSVLTHSDRTLHSMPMLTASEQTQILQEWNDTEVVFEDQKTLHQIFEEQAARTPERMAVVFGNEQWTYRQINTRANFLASKLRDLGVKPDTLVGLMSERSCDMMIGILAILKAGGAYMPMDTAAPKERLAYILRDSDTKVVVMQEKFKTAIDFNGPVLLLEENRPDQDVECENLESVAHSKNLAYVIYTSGSTGTPKGVMIEHCSVVNRMNWMVHRYPMNEHDTILQKTPYCFDVSVTELILWFFTGSKLCFLAPHAEKDPEVIVKTVAQHQVTYIHFVPSMLSIFLDHLENVDCVEEIKTLQRVYTTGEALSTEQVQRFHRLIGQRNHTTLINLYGPTETTIEVTYYDCQADSKVIPIGKPMDNIQAYILNKEGDLQPIGVMGELVIGGIGLARGYIGKPELTAERFVPNPFGNPSERLYKTGDYARWMPDGNIEYIGRMDNQVKIRGYRIELGEIEAVMRKQQGAGEVAVIAHEYEPGDKRLIAYFSGASEIETLKSHLQKQLPSYMIPSHFVRVGEMPLTSSGKLDRKALPLPEIYNVSQHYTAPRNSTEELLALIWSEILRVNQIGVFDSFFELGGHSLLATQVVSRIREVFGQHVPLRAIFDCPTIESLAKRLTELRQGEKMVQLPALLQVDRTEPIPLSFAQQRLWFFDQLEPGSNVYNIPYVWRLSGSWDVAGLEKGLNQLIERHEMLRTVFAKQNGVPVQLIKPHQARALPVIDVSSLSADEREQQVQHYIQRSADRVFDLSQGPLIEAELIKQDESEYVLLCTVHHIVFDGWSEDILLDEWMAFYEEAVSGTPADLPPLSIQYGDFAVWQRQWLSDETMKEQVAYWESELADELTVLQLPFDRPRPAIQTYAGDMQHIDLEAPLLEKLKAFSKQEGASLFMTLLAAYQGFLSRYTGQTDILVGSPVANRTQKEMEGLIGCFVNTLVYRVNVEDNPSFRQLVAQVKEKTLRGQENQDVPFEKIVEVLQPERNASYSPIFQTIFTMQTHLRNLKQWPNRKIEPVKSTIKVAKFDLSISIEVNSEHSLTISFGYNTDLFNPSSIARMIGHFVNWLEQVMAYPEEPIEGLRLISEEEERQLLEMWSNY</sequence>
<dbReference type="Gene3D" id="2.30.38.10">
    <property type="entry name" value="Luciferase, Domain 3"/>
    <property type="match status" value="2"/>
</dbReference>
<dbReference type="Pfam" id="PF13193">
    <property type="entry name" value="AMP-binding_C"/>
    <property type="match status" value="2"/>
</dbReference>
<dbReference type="SMART" id="SM00823">
    <property type="entry name" value="PKS_PP"/>
    <property type="match status" value="2"/>
</dbReference>
<dbReference type="PROSITE" id="PS00455">
    <property type="entry name" value="AMP_BINDING"/>
    <property type="match status" value="2"/>
</dbReference>
<reference evidence="10 11" key="1">
    <citation type="submission" date="2019-04" db="EMBL/GenBank/DDBJ databases">
        <title>Whole genome sequencing of Brevibacillus sp. TGS2-1.</title>
        <authorList>
            <person name="Choi A."/>
        </authorList>
    </citation>
    <scope>NUCLEOTIDE SEQUENCE [LARGE SCALE GENOMIC DNA]</scope>
    <source>
        <strain evidence="10 11">TGS2-1</strain>
    </source>
</reference>
<evidence type="ECO:0000256" key="2">
    <source>
        <dbReference type="ARBA" id="ARBA00006432"/>
    </source>
</evidence>
<dbReference type="InterPro" id="IPR010071">
    <property type="entry name" value="AA_adenyl_dom"/>
</dbReference>
<dbReference type="Pfam" id="PF00501">
    <property type="entry name" value="AMP-binding"/>
    <property type="match status" value="2"/>
</dbReference>
<dbReference type="InterPro" id="IPR036736">
    <property type="entry name" value="ACP-like_sf"/>
</dbReference>
<dbReference type="InterPro" id="IPR020806">
    <property type="entry name" value="PKS_PP-bd"/>
</dbReference>
<dbReference type="GO" id="GO:0043041">
    <property type="term" value="P:amino acid activation for nonribosomal peptide biosynthetic process"/>
    <property type="evidence" value="ECO:0007669"/>
    <property type="project" value="TreeGrafter"/>
</dbReference>
<comment type="similarity">
    <text evidence="2">Belongs to the ATP-dependent AMP-binding enzyme family.</text>
</comment>
<dbReference type="Gene3D" id="3.30.559.10">
    <property type="entry name" value="Chloramphenicol acetyltransferase-like domain"/>
    <property type="match status" value="2"/>
</dbReference>
<evidence type="ECO:0000256" key="6">
    <source>
        <dbReference type="ARBA" id="ARBA00022737"/>
    </source>
</evidence>
<dbReference type="GO" id="GO:0017000">
    <property type="term" value="P:antibiotic biosynthetic process"/>
    <property type="evidence" value="ECO:0007669"/>
    <property type="project" value="UniProtKB-KW"/>
</dbReference>
<dbReference type="GO" id="GO:0008610">
    <property type="term" value="P:lipid biosynthetic process"/>
    <property type="evidence" value="ECO:0007669"/>
    <property type="project" value="UniProtKB-ARBA"/>
</dbReference>
<dbReference type="PROSITE" id="PS00012">
    <property type="entry name" value="PHOSPHOPANTETHEINE"/>
    <property type="match status" value="2"/>
</dbReference>
<dbReference type="RefSeq" id="WP_137032264.1">
    <property type="nucleotide sequence ID" value="NZ_SZNK01000001.1"/>
</dbReference>
<accession>A0A4U2YD31</accession>
<dbReference type="InterPro" id="IPR045851">
    <property type="entry name" value="AMP-bd_C_sf"/>
</dbReference>
<dbReference type="FunFam" id="1.10.1200.10:FF:000005">
    <property type="entry name" value="Nonribosomal peptide synthetase 1"/>
    <property type="match status" value="1"/>
</dbReference>
<keyword evidence="11" id="KW-1185">Reference proteome</keyword>
<keyword evidence="5" id="KW-0436">Ligase</keyword>
<proteinExistence type="inferred from homology"/>
<protein>
    <submittedName>
        <fullName evidence="10">Amino acid adenylation domain-containing protein</fullName>
    </submittedName>
</protein>
<gene>
    <name evidence="10" type="ORF">E8L90_26710</name>
</gene>
<evidence type="ECO:0000313" key="11">
    <source>
        <dbReference type="Proteomes" id="UP000307841"/>
    </source>
</evidence>
<keyword evidence="6" id="KW-0677">Repeat</keyword>
<dbReference type="CDD" id="cd05930">
    <property type="entry name" value="A_NRPS"/>
    <property type="match status" value="2"/>
</dbReference>
<dbReference type="FunFam" id="2.30.38.10:FF:000001">
    <property type="entry name" value="Non-ribosomal peptide synthetase PvdI"/>
    <property type="match status" value="2"/>
</dbReference>
<dbReference type="Gene3D" id="3.30.559.30">
    <property type="entry name" value="Nonribosomal peptide synthetase, condensation domain"/>
    <property type="match status" value="3"/>
</dbReference>
<feature type="domain" description="Carrier" evidence="9">
    <location>
        <begin position="752"/>
        <end position="827"/>
    </location>
</feature>
<dbReference type="SUPFAM" id="SSF52777">
    <property type="entry name" value="CoA-dependent acyltransferases"/>
    <property type="match status" value="5"/>
</dbReference>
<comment type="caution">
    <text evidence="10">The sequence shown here is derived from an EMBL/GenBank/DDBJ whole genome shotgun (WGS) entry which is preliminary data.</text>
</comment>
<evidence type="ECO:0000259" key="9">
    <source>
        <dbReference type="PROSITE" id="PS50075"/>
    </source>
</evidence>
<dbReference type="GO" id="GO:0044550">
    <property type="term" value="P:secondary metabolite biosynthetic process"/>
    <property type="evidence" value="ECO:0007669"/>
    <property type="project" value="UniProtKB-ARBA"/>
</dbReference>
<dbReference type="InterPro" id="IPR000873">
    <property type="entry name" value="AMP-dep_synth/lig_dom"/>
</dbReference>
<dbReference type="PANTHER" id="PTHR45527:SF14">
    <property type="entry name" value="PLIPASTATIN SYNTHASE SUBUNIT B"/>
    <property type="match status" value="1"/>
</dbReference>
<organism evidence="10 11">
    <name type="scientific">Brevibacillus antibioticus</name>
    <dbReference type="NCBI Taxonomy" id="2570228"/>
    <lineage>
        <taxon>Bacteria</taxon>
        <taxon>Bacillati</taxon>
        <taxon>Bacillota</taxon>
        <taxon>Bacilli</taxon>
        <taxon>Bacillales</taxon>
        <taxon>Paenibacillaceae</taxon>
        <taxon>Brevibacillus</taxon>
    </lineage>
</organism>
<dbReference type="Gene3D" id="3.30.300.30">
    <property type="match status" value="2"/>
</dbReference>
<dbReference type="FunFam" id="3.30.559.10:FF:000012">
    <property type="entry name" value="Non-ribosomal peptide synthetase"/>
    <property type="match status" value="1"/>
</dbReference>
<dbReference type="PANTHER" id="PTHR45527">
    <property type="entry name" value="NONRIBOSOMAL PEPTIDE SYNTHETASE"/>
    <property type="match status" value="1"/>
</dbReference>
<dbReference type="OrthoDB" id="9765680at2"/>
<name>A0A4U2YD31_9BACL</name>
<dbReference type="GO" id="GO:0005829">
    <property type="term" value="C:cytosol"/>
    <property type="evidence" value="ECO:0007669"/>
    <property type="project" value="TreeGrafter"/>
</dbReference>
<dbReference type="FunFam" id="3.40.50.980:FF:000001">
    <property type="entry name" value="Non-ribosomal peptide synthetase"/>
    <property type="match status" value="2"/>
</dbReference>
<dbReference type="Gene3D" id="1.10.1200.10">
    <property type="entry name" value="ACP-like"/>
    <property type="match status" value="2"/>
</dbReference>
<dbReference type="CDD" id="cd19531">
    <property type="entry name" value="LCL_NRPS-like"/>
    <property type="match status" value="2"/>
</dbReference>
<dbReference type="Proteomes" id="UP000307841">
    <property type="component" value="Unassembled WGS sequence"/>
</dbReference>
<dbReference type="GO" id="GO:0016874">
    <property type="term" value="F:ligase activity"/>
    <property type="evidence" value="ECO:0007669"/>
    <property type="project" value="UniProtKB-KW"/>
</dbReference>
<dbReference type="NCBIfam" id="NF003417">
    <property type="entry name" value="PRK04813.1"/>
    <property type="match status" value="2"/>
</dbReference>
<dbReference type="FunFam" id="3.40.50.12780:FF:000012">
    <property type="entry name" value="Non-ribosomal peptide synthetase"/>
    <property type="match status" value="2"/>
</dbReference>
<evidence type="ECO:0000256" key="4">
    <source>
        <dbReference type="ARBA" id="ARBA00022553"/>
    </source>
</evidence>
<dbReference type="InterPro" id="IPR006162">
    <property type="entry name" value="Ppantetheine_attach_site"/>
</dbReference>
<keyword evidence="7" id="KW-0045">Antibiotic biosynthesis</keyword>
<evidence type="ECO:0000256" key="3">
    <source>
        <dbReference type="ARBA" id="ARBA00022450"/>
    </source>
</evidence>
<dbReference type="PROSITE" id="PS50075">
    <property type="entry name" value="CARRIER"/>
    <property type="match status" value="2"/>
</dbReference>
<evidence type="ECO:0000256" key="1">
    <source>
        <dbReference type="ARBA" id="ARBA00001957"/>
    </source>
</evidence>